<protein>
    <submittedName>
        <fullName evidence="2">Uncharacterized protein</fullName>
    </submittedName>
</protein>
<evidence type="ECO:0000256" key="1">
    <source>
        <dbReference type="SAM" id="Coils"/>
    </source>
</evidence>
<keyword evidence="3" id="KW-1185">Reference proteome</keyword>
<evidence type="ECO:0000313" key="3">
    <source>
        <dbReference type="Proteomes" id="UP000219252"/>
    </source>
</evidence>
<accession>A0A285URQ8</accession>
<dbReference type="Proteomes" id="UP000219252">
    <property type="component" value="Unassembled WGS sequence"/>
</dbReference>
<reference evidence="3" key="1">
    <citation type="submission" date="2017-08" db="EMBL/GenBank/DDBJ databases">
        <authorList>
            <person name="Varghese N."/>
            <person name="Submissions S."/>
        </authorList>
    </citation>
    <scope>NUCLEOTIDE SEQUENCE [LARGE SCALE GENOMIC DNA]</scope>
    <source>
        <strain evidence="3">JC23</strain>
    </source>
</reference>
<dbReference type="AlphaFoldDB" id="A0A285URQ8"/>
<proteinExistence type="predicted"/>
<dbReference type="EMBL" id="OBQC01000014">
    <property type="protein sequence ID" value="SOC42921.1"/>
    <property type="molecule type" value="Genomic_DNA"/>
</dbReference>
<organism evidence="2 3">
    <name type="scientific">Ureibacillus acetophenoni</name>
    <dbReference type="NCBI Taxonomy" id="614649"/>
    <lineage>
        <taxon>Bacteria</taxon>
        <taxon>Bacillati</taxon>
        <taxon>Bacillota</taxon>
        <taxon>Bacilli</taxon>
        <taxon>Bacillales</taxon>
        <taxon>Caryophanaceae</taxon>
        <taxon>Ureibacillus</taxon>
    </lineage>
</organism>
<gene>
    <name evidence="2" type="ORF">SAMN05877842_1143</name>
</gene>
<feature type="coiled-coil region" evidence="1">
    <location>
        <begin position="8"/>
        <end position="38"/>
    </location>
</feature>
<keyword evidence="1" id="KW-0175">Coiled coil</keyword>
<name>A0A285URQ8_9BACL</name>
<sequence length="56" mass="6757">MRVTDIVFEKKKTLPEELRELLEELEEERKTITDFDLEIVYASFTYRLKSILGDFD</sequence>
<evidence type="ECO:0000313" key="2">
    <source>
        <dbReference type="EMBL" id="SOC42921.1"/>
    </source>
</evidence>